<comment type="subunit">
    <text evidence="3">Homotetramer.</text>
</comment>
<dbReference type="NCBIfam" id="TIGR00452">
    <property type="entry name" value="tRNA 5-methoxyuridine(34)/uridine 5-oxyacetic acid(34) synthase CmoB"/>
    <property type="match status" value="1"/>
</dbReference>
<dbReference type="NCBIfam" id="NF011650">
    <property type="entry name" value="PRK15068.1"/>
    <property type="match status" value="1"/>
</dbReference>
<evidence type="ECO:0000256" key="2">
    <source>
        <dbReference type="ARBA" id="ARBA00022694"/>
    </source>
</evidence>
<gene>
    <name evidence="3 4" type="primary">cmoB</name>
    <name evidence="4" type="ORF">CKO25_15450</name>
</gene>
<dbReference type="GO" id="GO:0008168">
    <property type="term" value="F:methyltransferase activity"/>
    <property type="evidence" value="ECO:0007669"/>
    <property type="project" value="TreeGrafter"/>
</dbReference>
<reference evidence="4 5" key="1">
    <citation type="journal article" date="2020" name="Microorganisms">
        <title>Osmotic Adaptation and Compatible Solute Biosynthesis of Phototrophic Bacteria as Revealed from Genome Analyses.</title>
        <authorList>
            <person name="Imhoff J.F."/>
            <person name="Rahn T."/>
            <person name="Kunzel S."/>
            <person name="Keller A."/>
            <person name="Neulinger S.C."/>
        </authorList>
    </citation>
    <scope>NUCLEOTIDE SEQUENCE [LARGE SCALE GENOMIC DNA]</scope>
    <source>
        <strain evidence="4 5">DSM 21303</strain>
    </source>
</reference>
<feature type="binding site" evidence="3">
    <location>
        <begin position="155"/>
        <end position="157"/>
    </location>
    <ligand>
        <name>carboxy-S-adenosyl-L-methionine</name>
        <dbReference type="ChEBI" id="CHEBI:134278"/>
    </ligand>
</feature>
<dbReference type="CDD" id="cd02440">
    <property type="entry name" value="AdoMet_MTases"/>
    <property type="match status" value="1"/>
</dbReference>
<feature type="binding site" evidence="3">
    <location>
        <position position="113"/>
    </location>
    <ligand>
        <name>carboxy-S-adenosyl-L-methionine</name>
        <dbReference type="ChEBI" id="CHEBI:134278"/>
    </ligand>
</feature>
<protein>
    <recommendedName>
        <fullName evidence="3">tRNA U34 carboxymethyltransferase</fullName>
        <ecNumber evidence="3">2.5.1.-</ecNumber>
    </recommendedName>
</protein>
<accession>A0A9X0WJT2</accession>
<organism evidence="4 5">
    <name type="scientific">Thiocapsa imhoffii</name>
    <dbReference type="NCBI Taxonomy" id="382777"/>
    <lineage>
        <taxon>Bacteria</taxon>
        <taxon>Pseudomonadati</taxon>
        <taxon>Pseudomonadota</taxon>
        <taxon>Gammaproteobacteria</taxon>
        <taxon>Chromatiales</taxon>
        <taxon>Chromatiaceae</taxon>
        <taxon>Thiocapsa</taxon>
    </lineage>
</organism>
<comment type="caution">
    <text evidence="3">Lacks conserved residue(s) required for the propagation of feature annotation.</text>
</comment>
<feature type="binding site" evidence="3">
    <location>
        <position position="108"/>
    </location>
    <ligand>
        <name>carboxy-S-adenosyl-L-methionine</name>
        <dbReference type="ChEBI" id="CHEBI:134278"/>
    </ligand>
</feature>
<comment type="caution">
    <text evidence="4">The sequence shown here is derived from an EMBL/GenBank/DDBJ whole genome shotgun (WGS) entry which is preliminary data.</text>
</comment>
<evidence type="ECO:0000256" key="3">
    <source>
        <dbReference type="HAMAP-Rule" id="MF_01590"/>
    </source>
</evidence>
<dbReference type="AlphaFoldDB" id="A0A9X0WJT2"/>
<dbReference type="SUPFAM" id="SSF53335">
    <property type="entry name" value="S-adenosyl-L-methionine-dependent methyltransferases"/>
    <property type="match status" value="1"/>
</dbReference>
<evidence type="ECO:0000313" key="5">
    <source>
        <dbReference type="Proteomes" id="UP001138802"/>
    </source>
</evidence>
<evidence type="ECO:0000256" key="1">
    <source>
        <dbReference type="ARBA" id="ARBA00022679"/>
    </source>
</evidence>
<dbReference type="GO" id="GO:0016765">
    <property type="term" value="F:transferase activity, transferring alkyl or aryl (other than methyl) groups"/>
    <property type="evidence" value="ECO:0007669"/>
    <property type="project" value="UniProtKB-UniRule"/>
</dbReference>
<dbReference type="InterPro" id="IPR010017">
    <property type="entry name" value="CmoB"/>
</dbReference>
<evidence type="ECO:0000313" key="4">
    <source>
        <dbReference type="EMBL" id="MBK1646019.1"/>
    </source>
</evidence>
<comment type="similarity">
    <text evidence="3">Belongs to the class I-like SAM-binding methyltransferase superfamily. CmoB family.</text>
</comment>
<dbReference type="Pfam" id="PF08003">
    <property type="entry name" value="Methyltransf_9"/>
    <property type="match status" value="1"/>
</dbReference>
<comment type="function">
    <text evidence="3">Catalyzes carboxymethyl transfer from carboxy-S-adenosyl-L-methionine (Cx-SAM) to 5-hydroxyuridine (ho5U) to form 5-carboxymethoxyuridine (cmo5U) at position 34 in tRNAs.</text>
</comment>
<keyword evidence="5" id="KW-1185">Reference proteome</keyword>
<dbReference type="PANTHER" id="PTHR43464">
    <property type="entry name" value="METHYLTRANSFERASE"/>
    <property type="match status" value="1"/>
</dbReference>
<feature type="binding site" evidence="3">
    <location>
        <position position="325"/>
    </location>
    <ligand>
        <name>carboxy-S-adenosyl-L-methionine</name>
        <dbReference type="ChEBI" id="CHEBI:134278"/>
    </ligand>
</feature>
<keyword evidence="2 3" id="KW-0819">tRNA processing</keyword>
<dbReference type="EMBL" id="NRSD01000018">
    <property type="protein sequence ID" value="MBK1646019.1"/>
    <property type="molecule type" value="Genomic_DNA"/>
</dbReference>
<keyword evidence="1 3" id="KW-0808">Transferase</keyword>
<feature type="binding site" evidence="3">
    <location>
        <position position="94"/>
    </location>
    <ligand>
        <name>carboxy-S-adenosyl-L-methionine</name>
        <dbReference type="ChEBI" id="CHEBI:134278"/>
    </ligand>
</feature>
<comment type="catalytic activity">
    <reaction evidence="3">
        <text>carboxy-S-adenosyl-L-methionine + 5-hydroxyuridine(34) in tRNA = 5-carboxymethoxyuridine(34) in tRNA + S-adenosyl-L-homocysteine + H(+)</text>
        <dbReference type="Rhea" id="RHEA:52848"/>
        <dbReference type="Rhea" id="RHEA-COMP:13381"/>
        <dbReference type="Rhea" id="RHEA-COMP:13383"/>
        <dbReference type="ChEBI" id="CHEBI:15378"/>
        <dbReference type="ChEBI" id="CHEBI:57856"/>
        <dbReference type="ChEBI" id="CHEBI:134278"/>
        <dbReference type="ChEBI" id="CHEBI:136877"/>
        <dbReference type="ChEBI" id="CHEBI:136879"/>
    </reaction>
</comment>
<dbReference type="EC" id="2.5.1.-" evidence="3"/>
<dbReference type="Proteomes" id="UP001138802">
    <property type="component" value="Unassembled WGS sequence"/>
</dbReference>
<dbReference type="PANTHER" id="PTHR43464:SF95">
    <property type="entry name" value="TRNA U34 CARBOXYMETHYLTRANSFERASE"/>
    <property type="match status" value="1"/>
</dbReference>
<feature type="binding site" evidence="3">
    <location>
        <begin position="183"/>
        <end position="184"/>
    </location>
    <ligand>
        <name>carboxy-S-adenosyl-L-methionine</name>
        <dbReference type="ChEBI" id="CHEBI:134278"/>
    </ligand>
</feature>
<dbReference type="RefSeq" id="WP_200388835.1">
    <property type="nucleotide sequence ID" value="NZ_NRSD01000018.1"/>
</dbReference>
<feature type="binding site" evidence="3">
    <location>
        <position position="206"/>
    </location>
    <ligand>
        <name>carboxy-S-adenosyl-L-methionine</name>
        <dbReference type="ChEBI" id="CHEBI:134278"/>
    </ligand>
</feature>
<name>A0A9X0WJT2_9GAMM</name>
<proteinExistence type="inferred from homology"/>
<dbReference type="HAMAP" id="MF_01590">
    <property type="entry name" value="tRNA_carboxymethyltr_CmoB"/>
    <property type="match status" value="1"/>
</dbReference>
<feature type="binding site" evidence="3">
    <location>
        <position position="133"/>
    </location>
    <ligand>
        <name>carboxy-S-adenosyl-L-methionine</name>
        <dbReference type="ChEBI" id="CHEBI:134278"/>
    </ligand>
</feature>
<dbReference type="InterPro" id="IPR027555">
    <property type="entry name" value="Mo5U34_MeTrfas-like"/>
</dbReference>
<dbReference type="GO" id="GO:0002098">
    <property type="term" value="P:tRNA wobble uridine modification"/>
    <property type="evidence" value="ECO:0007669"/>
    <property type="project" value="InterPro"/>
</dbReference>
<dbReference type="Gene3D" id="3.40.50.150">
    <property type="entry name" value="Vaccinia Virus protein VP39"/>
    <property type="match status" value="1"/>
</dbReference>
<sequence>MDLRPFEPFLGALGDSRLARWRGVLADGIRTRLDTRRHGDLPHWESALAALPSPPRGQLCLAEDCVGIAGPVALPEPVLEDLVKQLMALHPWRKGPFCVHGLRIDAEWRSDLKWRRLKDAITPLAGRLVLDVGCGNGYYAWRMLGQGARLVIGVDPSLLCVAQWLAIDHFLGRDAMAVLPLGIEDLMALADAHLDDPGVFDTVFSMGVLAHRRAPLDHLRDLRRLLRPGGELVLETLVLAHQTDQVLVPTGRYAAMRNVWSIPTVGVLVGWLRGCGLTEVRVVDVSPTTPDEQRATPWMRFQSLVDQLDPLEPQRTREGYPAPVRAILIAYRPD</sequence>
<dbReference type="InterPro" id="IPR029063">
    <property type="entry name" value="SAM-dependent_MTases_sf"/>
</dbReference>